<evidence type="ECO:0000313" key="2">
    <source>
        <dbReference type="Proteomes" id="UP001240236"/>
    </source>
</evidence>
<sequence>MIARADLAHRRDPWSPAAVRVARDAVEAARGLVAADVPGARLRLADALAQLAASGSADAVSTQEMVLRCWTVCRSLLDDPDPSLDRDAVVARLAYLLGSVFPMLSMTERQQEAAEMMHRVSAAARDAAGPHGAHAAARVGMHSFAAAAHHLSADPRTDLGITLHQLLANAARTLSVLESHSRDGVHEAGEYAQALEVVSRLLTLNGNRDLAAEALDTAIAVASSIADQGPVFRRMADQLRAQRAGLPEA</sequence>
<accession>A0AAE3VVN9</accession>
<comment type="caution">
    <text evidence="1">The sequence shown here is derived from an EMBL/GenBank/DDBJ whole genome shotgun (WGS) entry which is preliminary data.</text>
</comment>
<dbReference type="EMBL" id="JAUSUZ010000001">
    <property type="protein sequence ID" value="MDQ0364601.1"/>
    <property type="molecule type" value="Genomic_DNA"/>
</dbReference>
<name>A0AAE3VVN9_9ACTN</name>
<dbReference type="Proteomes" id="UP001240236">
    <property type="component" value="Unassembled WGS sequence"/>
</dbReference>
<dbReference type="RefSeq" id="WP_307236135.1">
    <property type="nucleotide sequence ID" value="NZ_JAUSUZ010000001.1"/>
</dbReference>
<organism evidence="1 2">
    <name type="scientific">Catenuloplanes indicus</name>
    <dbReference type="NCBI Taxonomy" id="137267"/>
    <lineage>
        <taxon>Bacteria</taxon>
        <taxon>Bacillati</taxon>
        <taxon>Actinomycetota</taxon>
        <taxon>Actinomycetes</taxon>
        <taxon>Micromonosporales</taxon>
        <taxon>Micromonosporaceae</taxon>
        <taxon>Catenuloplanes</taxon>
    </lineage>
</organism>
<dbReference type="AlphaFoldDB" id="A0AAE3VVN9"/>
<proteinExistence type="predicted"/>
<gene>
    <name evidence="1" type="ORF">J2S42_001270</name>
</gene>
<protein>
    <submittedName>
        <fullName evidence="1">Uncharacterized protein</fullName>
    </submittedName>
</protein>
<evidence type="ECO:0000313" key="1">
    <source>
        <dbReference type="EMBL" id="MDQ0364601.1"/>
    </source>
</evidence>
<keyword evidence="2" id="KW-1185">Reference proteome</keyword>
<reference evidence="1 2" key="1">
    <citation type="submission" date="2023-07" db="EMBL/GenBank/DDBJ databases">
        <title>Sequencing the genomes of 1000 actinobacteria strains.</title>
        <authorList>
            <person name="Klenk H.-P."/>
        </authorList>
    </citation>
    <scope>NUCLEOTIDE SEQUENCE [LARGE SCALE GENOMIC DNA]</scope>
    <source>
        <strain evidence="1 2">DSM 44709</strain>
    </source>
</reference>